<keyword evidence="3" id="KW-1185">Reference proteome</keyword>
<feature type="region of interest" description="Disordered" evidence="1">
    <location>
        <begin position="341"/>
        <end position="372"/>
    </location>
</feature>
<evidence type="ECO:0000313" key="2">
    <source>
        <dbReference type="EMBL" id="KAF2663200.1"/>
    </source>
</evidence>
<name>A0A6A6TTW3_9PEZI</name>
<dbReference type="EMBL" id="MU004247">
    <property type="protein sequence ID" value="KAF2663200.1"/>
    <property type="molecule type" value="Genomic_DNA"/>
</dbReference>
<feature type="compositionally biased region" description="Basic and acidic residues" evidence="1">
    <location>
        <begin position="345"/>
        <end position="358"/>
    </location>
</feature>
<proteinExistence type="predicted"/>
<evidence type="ECO:0000256" key="1">
    <source>
        <dbReference type="SAM" id="MobiDB-lite"/>
    </source>
</evidence>
<organism evidence="2 3">
    <name type="scientific">Microthyrium microscopicum</name>
    <dbReference type="NCBI Taxonomy" id="703497"/>
    <lineage>
        <taxon>Eukaryota</taxon>
        <taxon>Fungi</taxon>
        <taxon>Dikarya</taxon>
        <taxon>Ascomycota</taxon>
        <taxon>Pezizomycotina</taxon>
        <taxon>Dothideomycetes</taxon>
        <taxon>Dothideomycetes incertae sedis</taxon>
        <taxon>Microthyriales</taxon>
        <taxon>Microthyriaceae</taxon>
        <taxon>Microthyrium</taxon>
    </lineage>
</organism>
<gene>
    <name evidence="2" type="ORF">BT63DRAFT_129266</name>
</gene>
<reference evidence="2" key="1">
    <citation type="journal article" date="2020" name="Stud. Mycol.">
        <title>101 Dothideomycetes genomes: a test case for predicting lifestyles and emergence of pathogens.</title>
        <authorList>
            <person name="Haridas S."/>
            <person name="Albert R."/>
            <person name="Binder M."/>
            <person name="Bloem J."/>
            <person name="Labutti K."/>
            <person name="Salamov A."/>
            <person name="Andreopoulos B."/>
            <person name="Baker S."/>
            <person name="Barry K."/>
            <person name="Bills G."/>
            <person name="Bluhm B."/>
            <person name="Cannon C."/>
            <person name="Castanera R."/>
            <person name="Culley D."/>
            <person name="Daum C."/>
            <person name="Ezra D."/>
            <person name="Gonzalez J."/>
            <person name="Henrissat B."/>
            <person name="Kuo A."/>
            <person name="Liang C."/>
            <person name="Lipzen A."/>
            <person name="Lutzoni F."/>
            <person name="Magnuson J."/>
            <person name="Mondo S."/>
            <person name="Nolan M."/>
            <person name="Ohm R."/>
            <person name="Pangilinan J."/>
            <person name="Park H.-J."/>
            <person name="Ramirez L."/>
            <person name="Alfaro M."/>
            <person name="Sun H."/>
            <person name="Tritt A."/>
            <person name="Yoshinaga Y."/>
            <person name="Zwiers L.-H."/>
            <person name="Turgeon B."/>
            <person name="Goodwin S."/>
            <person name="Spatafora J."/>
            <person name="Crous P."/>
            <person name="Grigoriev I."/>
        </authorList>
    </citation>
    <scope>NUCLEOTIDE SEQUENCE</scope>
    <source>
        <strain evidence="2">CBS 115976</strain>
    </source>
</reference>
<protein>
    <submittedName>
        <fullName evidence="2">Uncharacterized protein</fullName>
    </submittedName>
</protein>
<dbReference type="AlphaFoldDB" id="A0A6A6TTW3"/>
<accession>A0A6A6TTW3</accession>
<evidence type="ECO:0000313" key="3">
    <source>
        <dbReference type="Proteomes" id="UP000799302"/>
    </source>
</evidence>
<sequence length="400" mass="44368">MASNPSPDSGEVQDLFPYEQPVWCHICGLTDHLPRNCTTPREVALYNWNQLTTKAQTRAAKIKAANPRTQASRGWRLVYQEARYHVRFGLAQTARLQGKFPRPNSSLMRAEKWIAERYNLSEEFQSPGPEFDPNFKGITRKELRKHPERTLRALSARALADPIGAKGLAANLGVDLASLTLKYPVPAGSETTGSRSDDIALEAEPDDYTNLTMPTDPYLISKNLEKVNLPSDEPQIRFEKREAGRIRRDPAAALARRALKEQHRIERGIPSGLKPHATVTANLLAFIAGAKTSASNSGSDPSQVKVKTEPKIESMDWSVSQIQDPEDNPNIMIPIASSETLGKTGLEEKSEPTEEQPIKFEGPPIQLGSKRRRVREDTPLVIDGVQIGVIDGHGCNYSHK</sequence>
<dbReference type="Proteomes" id="UP000799302">
    <property type="component" value="Unassembled WGS sequence"/>
</dbReference>